<keyword evidence="7" id="KW-0175">Coiled coil</keyword>
<dbReference type="SMART" id="SM00918">
    <property type="entry name" value="Lig_chan-Glu_bd"/>
    <property type="match status" value="1"/>
</dbReference>
<feature type="binding site" evidence="16">
    <location>
        <position position="738"/>
    </location>
    <ligand>
        <name>L-glutamate</name>
        <dbReference type="ChEBI" id="CHEBI:29985"/>
    </ligand>
</feature>
<comment type="caution">
    <text evidence="22">The sequence shown here is derived from an EMBL/GenBank/DDBJ whole genome shotgun (WGS) entry which is preliminary data.</text>
</comment>
<gene>
    <name evidence="22" type="ORF">ILUMI_01329</name>
</gene>
<evidence type="ECO:0000256" key="10">
    <source>
        <dbReference type="ARBA" id="ARBA00023170"/>
    </source>
</evidence>
<evidence type="ECO:0008006" key="24">
    <source>
        <dbReference type="Google" id="ProtNLM"/>
    </source>
</evidence>
<protein>
    <recommendedName>
        <fullName evidence="24">Glutamate receptor ionotropic, kainate 2</fullName>
    </recommendedName>
</protein>
<evidence type="ECO:0000313" key="23">
    <source>
        <dbReference type="Proteomes" id="UP000801492"/>
    </source>
</evidence>
<dbReference type="Gene3D" id="3.40.190.10">
    <property type="entry name" value="Periplasmic binding protein-like II"/>
    <property type="match status" value="3"/>
</dbReference>
<keyword evidence="18" id="KW-1015">Disulfide bond</keyword>
<comment type="subcellular location">
    <subcellularLocation>
        <location evidence="15">Postsynaptic cell membrane</location>
        <topology evidence="15">Multi-pass membrane protein</topology>
    </subcellularLocation>
</comment>
<dbReference type="CDD" id="cd06382">
    <property type="entry name" value="PBP1_iGluR_Kainate"/>
    <property type="match status" value="1"/>
</dbReference>
<dbReference type="GO" id="GO:0015276">
    <property type="term" value="F:ligand-gated monoatomic ion channel activity"/>
    <property type="evidence" value="ECO:0007669"/>
    <property type="project" value="InterPro"/>
</dbReference>
<dbReference type="Pfam" id="PF01094">
    <property type="entry name" value="ANF_receptor"/>
    <property type="match status" value="1"/>
</dbReference>
<evidence type="ECO:0000256" key="19">
    <source>
        <dbReference type="SAM" id="Phobius"/>
    </source>
</evidence>
<dbReference type="Pfam" id="PF00060">
    <property type="entry name" value="Lig_chan"/>
    <property type="match status" value="1"/>
</dbReference>
<organism evidence="22 23">
    <name type="scientific">Ignelater luminosus</name>
    <name type="common">Cucubano</name>
    <name type="synonym">Pyrophorus luminosus</name>
    <dbReference type="NCBI Taxonomy" id="2038154"/>
    <lineage>
        <taxon>Eukaryota</taxon>
        <taxon>Metazoa</taxon>
        <taxon>Ecdysozoa</taxon>
        <taxon>Arthropoda</taxon>
        <taxon>Hexapoda</taxon>
        <taxon>Insecta</taxon>
        <taxon>Pterygota</taxon>
        <taxon>Neoptera</taxon>
        <taxon>Endopterygota</taxon>
        <taxon>Coleoptera</taxon>
        <taxon>Polyphaga</taxon>
        <taxon>Elateriformia</taxon>
        <taxon>Elateroidea</taxon>
        <taxon>Elateridae</taxon>
        <taxon>Agrypninae</taxon>
        <taxon>Pyrophorini</taxon>
        <taxon>Ignelater</taxon>
    </lineage>
</organism>
<evidence type="ECO:0000256" key="13">
    <source>
        <dbReference type="ARBA" id="ARBA00023286"/>
    </source>
</evidence>
<feature type="site" description="Crucial to convey clamshell closure to channel opening" evidence="17">
    <location>
        <position position="666"/>
    </location>
</feature>
<dbReference type="SUPFAM" id="SSF53822">
    <property type="entry name" value="Periplasmic binding protein-like I"/>
    <property type="match status" value="1"/>
</dbReference>
<feature type="site" description="Interaction with the cone snail toxin Con-ikot-ikot" evidence="17">
    <location>
        <position position="693"/>
    </location>
</feature>
<feature type="binding site" evidence="16">
    <location>
        <position position="516"/>
    </location>
    <ligand>
        <name>L-glutamate</name>
        <dbReference type="ChEBI" id="CHEBI:29985"/>
    </ligand>
</feature>
<evidence type="ECO:0000259" key="21">
    <source>
        <dbReference type="SMART" id="SM00918"/>
    </source>
</evidence>
<keyword evidence="4 19" id="KW-0812">Transmembrane</keyword>
<feature type="binding site" evidence="16">
    <location>
        <position position="521"/>
    </location>
    <ligand>
        <name>L-glutamate</name>
        <dbReference type="ChEBI" id="CHEBI:29985"/>
    </ligand>
</feature>
<keyword evidence="13" id="KW-1071">Ligand-gated ion channel</keyword>
<dbReference type="SUPFAM" id="SSF81324">
    <property type="entry name" value="Voltage-gated potassium channels"/>
    <property type="match status" value="1"/>
</dbReference>
<keyword evidence="10" id="KW-0675">Receptor</keyword>
<keyword evidence="8" id="KW-0406">Ion transport</keyword>
<sequence>MYYVLSSHFKKMKIIPNLISVLVIASCCYSICEAYSTDSFTIAALFNQATSDAELAFKYTIQWQNIYSSEDIFYKVEIFNLLHKNVFVTSKTVCNISKMESGVIAIFGPEALKAVPITQSICRKLEIPHIQTTWQPSTSYPPLISLNFYPAADLLAEGFATIVRHMNWKSYAIVYQHDEALIRLQQIFKIPDVSDNPVVVRQLEPGLDHRPLFKGLKDSGVQKIILDCDTDDILKILQQAKDVDFLSVSISYLLTSLDAHTLDYSELDASANITLVRLFDPTNEELSRNINSWKVGENRNRHRLDIEPEIIRTEAALMIDAVNLFVETVNHLHKTEMIVSRPMDCDGRDTWEGGYRIVSYMKEHKLANPITGPIGFDEFGRRVNFTLYVVELNADRIVKATWSPSNNTRLNITISATERRQLILKSLQKQKIIVSTKIVSPYFMLRNKSHSSEDTSSKYEGYAVDLIEKISQELNFTYDFYLNDANGNYDENSQTWTGVVGDVVSGTAQLGICDLTVTQQRRKYVDFSNHFMTLGISILYKKPTPGEPNMFAFLGPLAEDVWMYTATAYLGVSVLIYLIARMAPGDWESSHPCDENPKELENIWSLGNCLWLTKGSIMTQGCDILPKGISTRMAVSMWWFFSLLMTSSYTANLAAYLSKERMGPQINSLDDLVSQNKIKFGTMINGSTYQFFKTSNYSKHQAAWNKMNNFKPSSFVKTNTEGVRKVLNKNQDYAFFMESSSMEYEINRHKCELRPIGGLLDSKGYGIAMPIDAAYRGEINDAILKFQETGVLQTLKDKWWKELNVGEACEETIATPSDGSLTLANVGGVFLVLGIGTLISFLISVIEFLWNVKNIAVEEHITYWEALILELRFVVTVWVTRKATKVEINESSSSLELSEARSIAEKVLQEAGSFLHLDTILDRINLQKEG</sequence>
<keyword evidence="14" id="KW-0407">Ion channel</keyword>
<evidence type="ECO:0000256" key="5">
    <source>
        <dbReference type="ARBA" id="ARBA00022989"/>
    </source>
</evidence>
<comment type="similarity">
    <text evidence="1">Belongs to the glutamate-gated ion channel (TC 1.A.10.1) family.</text>
</comment>
<dbReference type="InterPro" id="IPR015683">
    <property type="entry name" value="Ionotropic_Glu_rcpt"/>
</dbReference>
<evidence type="ECO:0000256" key="2">
    <source>
        <dbReference type="ARBA" id="ARBA00022448"/>
    </source>
</evidence>
<keyword evidence="12" id="KW-0628">Postsynaptic cell membrane</keyword>
<feature type="domain" description="Ionotropic glutamate receptor L-glutamate and glycine-binding" evidence="21">
    <location>
        <begin position="441"/>
        <end position="505"/>
    </location>
</feature>
<feature type="binding site" evidence="16">
    <location>
        <position position="687"/>
    </location>
    <ligand>
        <name>L-glutamate</name>
        <dbReference type="ChEBI" id="CHEBI:29985"/>
    </ligand>
</feature>
<dbReference type="PANTHER" id="PTHR18966">
    <property type="entry name" value="IONOTROPIC GLUTAMATE RECEPTOR"/>
    <property type="match status" value="1"/>
</dbReference>
<reference evidence="22" key="1">
    <citation type="submission" date="2019-08" db="EMBL/GenBank/DDBJ databases">
        <title>The genome of the North American firefly Photinus pyralis.</title>
        <authorList>
            <consortium name="Photinus pyralis genome working group"/>
            <person name="Fallon T.R."/>
            <person name="Sander Lower S.E."/>
            <person name="Weng J.-K."/>
        </authorList>
    </citation>
    <scope>NUCLEOTIDE SEQUENCE</scope>
    <source>
        <strain evidence="22">TRF0915ILg1</strain>
        <tissue evidence="22">Whole body</tissue>
    </source>
</reference>
<feature type="transmembrane region" description="Helical" evidence="19">
    <location>
        <begin position="829"/>
        <end position="849"/>
    </location>
</feature>
<proteinExistence type="inferred from homology"/>
<evidence type="ECO:0000259" key="20">
    <source>
        <dbReference type="SMART" id="SM00079"/>
    </source>
</evidence>
<keyword evidence="23" id="KW-1185">Reference proteome</keyword>
<evidence type="ECO:0000256" key="14">
    <source>
        <dbReference type="ARBA" id="ARBA00023303"/>
    </source>
</evidence>
<dbReference type="FunFam" id="1.10.287.70:FF:000010">
    <property type="entry name" value="Putative glutamate receptor ionotropic kainate 1"/>
    <property type="match status" value="1"/>
</dbReference>
<keyword evidence="11" id="KW-0325">Glycoprotein</keyword>
<dbReference type="Gene3D" id="1.10.287.70">
    <property type="match status" value="1"/>
</dbReference>
<keyword evidence="9 19" id="KW-0472">Membrane</keyword>
<dbReference type="AlphaFoldDB" id="A0A8K0GPC3"/>
<dbReference type="Gene3D" id="3.40.50.2300">
    <property type="match status" value="2"/>
</dbReference>
<evidence type="ECO:0000313" key="22">
    <source>
        <dbReference type="EMBL" id="KAF2904858.1"/>
    </source>
</evidence>
<evidence type="ECO:0000256" key="4">
    <source>
        <dbReference type="ARBA" id="ARBA00022692"/>
    </source>
</evidence>
<evidence type="ECO:0000256" key="3">
    <source>
        <dbReference type="ARBA" id="ARBA00022475"/>
    </source>
</evidence>
<dbReference type="PRINTS" id="PR00177">
    <property type="entry name" value="NMDARECEPTOR"/>
</dbReference>
<evidence type="ECO:0000256" key="11">
    <source>
        <dbReference type="ARBA" id="ARBA00023180"/>
    </source>
</evidence>
<dbReference type="FunFam" id="3.40.190.10:FF:000078">
    <property type="entry name" value="glutamate receptor ionotropic, NMDA 3B"/>
    <property type="match status" value="1"/>
</dbReference>
<keyword evidence="2" id="KW-0813">Transport</keyword>
<dbReference type="OrthoDB" id="5984008at2759"/>
<evidence type="ECO:0000256" key="7">
    <source>
        <dbReference type="ARBA" id="ARBA00023054"/>
    </source>
</evidence>
<evidence type="ECO:0000256" key="6">
    <source>
        <dbReference type="ARBA" id="ARBA00023018"/>
    </source>
</evidence>
<feature type="transmembrane region" description="Helical" evidence="19">
    <location>
        <begin position="637"/>
        <end position="657"/>
    </location>
</feature>
<dbReference type="Proteomes" id="UP000801492">
    <property type="component" value="Unassembled WGS sequence"/>
</dbReference>
<dbReference type="GO" id="GO:0043226">
    <property type="term" value="C:organelle"/>
    <property type="evidence" value="ECO:0007669"/>
    <property type="project" value="UniProtKB-ARBA"/>
</dbReference>
<evidence type="ECO:0000256" key="17">
    <source>
        <dbReference type="PIRSR" id="PIRSR601508-2"/>
    </source>
</evidence>
<evidence type="ECO:0000256" key="15">
    <source>
        <dbReference type="ARBA" id="ARBA00034104"/>
    </source>
</evidence>
<evidence type="ECO:0000256" key="18">
    <source>
        <dbReference type="PIRSR" id="PIRSR601508-3"/>
    </source>
</evidence>
<dbReference type="InterPro" id="IPR028082">
    <property type="entry name" value="Peripla_BP_I"/>
</dbReference>
<keyword evidence="5 19" id="KW-1133">Transmembrane helix</keyword>
<feature type="disulfide bond" evidence="18">
    <location>
        <begin position="751"/>
        <end position="809"/>
    </location>
</feature>
<name>A0A8K0GPC3_IGNLU</name>
<dbReference type="GO" id="GO:0038023">
    <property type="term" value="F:signaling receptor activity"/>
    <property type="evidence" value="ECO:0007669"/>
    <property type="project" value="InterPro"/>
</dbReference>
<dbReference type="SMART" id="SM00079">
    <property type="entry name" value="PBPe"/>
    <property type="match status" value="1"/>
</dbReference>
<dbReference type="InterPro" id="IPR019594">
    <property type="entry name" value="Glu/Gly-bd"/>
</dbReference>
<dbReference type="GO" id="GO:0045211">
    <property type="term" value="C:postsynaptic membrane"/>
    <property type="evidence" value="ECO:0007669"/>
    <property type="project" value="UniProtKB-SubCell"/>
</dbReference>
<dbReference type="InterPro" id="IPR001828">
    <property type="entry name" value="ANF_lig-bd_rcpt"/>
</dbReference>
<keyword evidence="3" id="KW-1003">Cell membrane</keyword>
<dbReference type="Pfam" id="PF10613">
    <property type="entry name" value="Lig_chan-Glu_bd"/>
    <property type="match status" value="1"/>
</dbReference>
<evidence type="ECO:0000256" key="1">
    <source>
        <dbReference type="ARBA" id="ARBA00008685"/>
    </source>
</evidence>
<feature type="binding site" evidence="16">
    <location>
        <position position="688"/>
    </location>
    <ligand>
        <name>L-glutamate</name>
        <dbReference type="ChEBI" id="CHEBI:29985"/>
    </ligand>
</feature>
<evidence type="ECO:0000256" key="12">
    <source>
        <dbReference type="ARBA" id="ARBA00023257"/>
    </source>
</evidence>
<dbReference type="SUPFAM" id="SSF53850">
    <property type="entry name" value="Periplasmic binding protein-like II"/>
    <property type="match status" value="1"/>
</dbReference>
<feature type="site" description="Interaction with the cone snail toxin Con-ikot-ikot" evidence="17">
    <location>
        <position position="785"/>
    </location>
</feature>
<feature type="transmembrane region" description="Helical" evidence="19">
    <location>
        <begin position="561"/>
        <end position="580"/>
    </location>
</feature>
<keyword evidence="6" id="KW-0770">Synapse</keyword>
<evidence type="ECO:0000256" key="8">
    <source>
        <dbReference type="ARBA" id="ARBA00023065"/>
    </source>
</evidence>
<evidence type="ECO:0000256" key="16">
    <source>
        <dbReference type="PIRSR" id="PIRSR601508-1"/>
    </source>
</evidence>
<dbReference type="FunFam" id="3.40.190.10:FF:000061">
    <property type="entry name" value="Glutamate receptor, ionotropic kainate"/>
    <property type="match status" value="1"/>
</dbReference>
<feature type="domain" description="Ionotropic glutamate receptor C-terminal" evidence="20">
    <location>
        <begin position="431"/>
        <end position="802"/>
    </location>
</feature>
<dbReference type="InterPro" id="IPR001320">
    <property type="entry name" value="Iontro_rcpt_C"/>
</dbReference>
<dbReference type="EMBL" id="VTPC01000663">
    <property type="protein sequence ID" value="KAF2904858.1"/>
    <property type="molecule type" value="Genomic_DNA"/>
</dbReference>
<evidence type="ECO:0000256" key="9">
    <source>
        <dbReference type="ARBA" id="ARBA00023136"/>
    </source>
</evidence>
<accession>A0A8K0GPC3</accession>
<dbReference type="InterPro" id="IPR001508">
    <property type="entry name" value="Iono_Glu_rcpt_met"/>
</dbReference>